<accession>A0ABR7Q096</accession>
<comment type="caution">
    <text evidence="1">The sequence shown here is derived from an EMBL/GenBank/DDBJ whole genome shotgun (WGS) entry which is preliminary data.</text>
</comment>
<dbReference type="RefSeq" id="WP_187638841.1">
    <property type="nucleotide sequence ID" value="NZ_VZQQ01000074.1"/>
</dbReference>
<reference evidence="1 2" key="1">
    <citation type="submission" date="2019-09" db="EMBL/GenBank/DDBJ databases">
        <title>Paraburkholderia podalyriae sp. nov., A South African Podalyria-associated rhizobium.</title>
        <authorList>
            <person name="Mavima L."/>
            <person name="Beukes C.W."/>
            <person name="Palmer M."/>
            <person name="De Meyer S.E."/>
            <person name="James E.K."/>
            <person name="Maluk M."/>
            <person name="Avontuur J.R."/>
            <person name="Chan W.Y."/>
            <person name="Venter S.N."/>
            <person name="Steenkamp E.T."/>
        </authorList>
    </citation>
    <scope>NUCLEOTIDE SEQUENCE [LARGE SCALE GENOMIC DNA]</scope>
    <source>
        <strain evidence="1 2">WC7.3b</strain>
    </source>
</reference>
<name>A0ABR7Q096_9BURK</name>
<protein>
    <recommendedName>
        <fullName evidence="3">Transporter</fullName>
    </recommendedName>
</protein>
<gene>
    <name evidence="1" type="ORF">F6X42_37490</name>
</gene>
<evidence type="ECO:0000313" key="2">
    <source>
        <dbReference type="Proteomes" id="UP000736373"/>
    </source>
</evidence>
<evidence type="ECO:0000313" key="1">
    <source>
        <dbReference type="EMBL" id="MBC8751955.1"/>
    </source>
</evidence>
<organism evidence="1 2">
    <name type="scientific">Paraburkholderia podalyriae</name>
    <dbReference type="NCBI Taxonomy" id="1938811"/>
    <lineage>
        <taxon>Bacteria</taxon>
        <taxon>Pseudomonadati</taxon>
        <taxon>Pseudomonadota</taxon>
        <taxon>Betaproteobacteria</taxon>
        <taxon>Burkholderiales</taxon>
        <taxon>Burkholderiaceae</taxon>
        <taxon>Paraburkholderia</taxon>
    </lineage>
</organism>
<dbReference type="Proteomes" id="UP000736373">
    <property type="component" value="Unassembled WGS sequence"/>
</dbReference>
<sequence>MAPAAVLRRGPLIPARSAGHPSIKRIGLMSSTCHPESAAYRAPYHARFVKAALAFGACLVCHGALAGPPFVTDDPEPVEQGHFEIDAAASGTVRAGSHSGTLPGLEINYGLVENLQINATVGMAFMHETGDRTHYGFGDTELGAKYRFITEDEAGWRPQVAFAPRVTLPSGNDHLGLGDGHAHVLLPLWMQKTIGNWTTFGGGGYVVNRHAGRKGYWTGGWAVLRKFGERLQLGSEVFYTGAATKDDPSAIGFNLGGTYGLTEHDRILVSVGRGLTHVSDTNRFSYYVGYQFDL</sequence>
<dbReference type="EMBL" id="VZQQ01000074">
    <property type="protein sequence ID" value="MBC8751955.1"/>
    <property type="molecule type" value="Genomic_DNA"/>
</dbReference>
<keyword evidence="2" id="KW-1185">Reference proteome</keyword>
<evidence type="ECO:0008006" key="3">
    <source>
        <dbReference type="Google" id="ProtNLM"/>
    </source>
</evidence>
<proteinExistence type="predicted"/>